<dbReference type="PROSITE" id="PS51007">
    <property type="entry name" value="CYTC"/>
    <property type="match status" value="1"/>
</dbReference>
<keyword evidence="3 6" id="KW-0479">Metal-binding</keyword>
<dbReference type="AlphaFoldDB" id="A0A8G2BKD7"/>
<dbReference type="Pfam" id="PF00034">
    <property type="entry name" value="Cytochrom_C"/>
    <property type="match status" value="1"/>
</dbReference>
<dbReference type="InterPro" id="IPR002327">
    <property type="entry name" value="Cyt_c_1A/1B"/>
</dbReference>
<dbReference type="GO" id="GO:0046872">
    <property type="term" value="F:metal ion binding"/>
    <property type="evidence" value="ECO:0007669"/>
    <property type="project" value="UniProtKB-KW"/>
</dbReference>
<dbReference type="SUPFAM" id="SSF46626">
    <property type="entry name" value="Cytochrome c"/>
    <property type="match status" value="1"/>
</dbReference>
<dbReference type="GO" id="GO:0020037">
    <property type="term" value="F:heme binding"/>
    <property type="evidence" value="ECO:0007669"/>
    <property type="project" value="InterPro"/>
</dbReference>
<accession>A0A8G2BKD7</accession>
<dbReference type="InterPro" id="IPR009056">
    <property type="entry name" value="Cyt_c-like_dom"/>
</dbReference>
<evidence type="ECO:0000256" key="5">
    <source>
        <dbReference type="ARBA" id="ARBA00023004"/>
    </source>
</evidence>
<evidence type="ECO:0000259" key="7">
    <source>
        <dbReference type="PROSITE" id="PS51007"/>
    </source>
</evidence>
<evidence type="ECO:0000256" key="3">
    <source>
        <dbReference type="ARBA" id="ARBA00022723"/>
    </source>
</evidence>
<dbReference type="RefSeq" id="WP_028795777.1">
    <property type="nucleotide sequence ID" value="NZ_FNBW01000012.1"/>
</dbReference>
<dbReference type="OrthoDB" id="9805828at2"/>
<protein>
    <submittedName>
        <fullName evidence="8">Cytochrome c</fullName>
    </submittedName>
</protein>
<keyword evidence="4" id="KW-0249">Electron transport</keyword>
<evidence type="ECO:0000313" key="8">
    <source>
        <dbReference type="EMBL" id="SDG21172.1"/>
    </source>
</evidence>
<dbReference type="Gene3D" id="1.10.760.10">
    <property type="entry name" value="Cytochrome c-like domain"/>
    <property type="match status" value="1"/>
</dbReference>
<gene>
    <name evidence="8" type="ORF">SAMN05660686_03688</name>
</gene>
<reference evidence="8 9" key="1">
    <citation type="submission" date="2016-10" db="EMBL/GenBank/DDBJ databases">
        <authorList>
            <person name="Varghese N."/>
            <person name="Submissions S."/>
        </authorList>
    </citation>
    <scope>NUCLEOTIDE SEQUENCE [LARGE SCALE GENOMIC DNA]</scope>
    <source>
        <strain evidence="8 9">DSM 18839</strain>
    </source>
</reference>
<evidence type="ECO:0000256" key="2">
    <source>
        <dbReference type="ARBA" id="ARBA00022617"/>
    </source>
</evidence>
<keyword evidence="1" id="KW-0813">Transport</keyword>
<feature type="domain" description="Cytochrome c" evidence="7">
    <location>
        <begin position="73"/>
        <end position="175"/>
    </location>
</feature>
<name>A0A8G2BKD7_9PROT</name>
<proteinExistence type="predicted"/>
<evidence type="ECO:0000313" key="9">
    <source>
        <dbReference type="Proteomes" id="UP000198615"/>
    </source>
</evidence>
<dbReference type="GO" id="GO:0009055">
    <property type="term" value="F:electron transfer activity"/>
    <property type="evidence" value="ECO:0007669"/>
    <property type="project" value="InterPro"/>
</dbReference>
<dbReference type="PRINTS" id="PR00604">
    <property type="entry name" value="CYTCHRMECIAB"/>
</dbReference>
<sequence>MATSLEGNKIIAGILCAGLLAMATGKIADALVHPNTLEENAFKVEVAEGASSQTAAPAGPEPVEPIVGMLASADVAAGESLTKKCAACHTFENGGANKVGPNLYGVVMADKAHRDDYSYSDAMENFSDPAVWTYSSLNKFLHKPKDYMPGTKMNFAGFKKASERADVIAYLRSMADSPAALPSDEEIQKAEEEFKAASGG</sequence>
<organism evidence="8 9">
    <name type="scientific">Thalassobaculum litoreum DSM 18839</name>
    <dbReference type="NCBI Taxonomy" id="1123362"/>
    <lineage>
        <taxon>Bacteria</taxon>
        <taxon>Pseudomonadati</taxon>
        <taxon>Pseudomonadota</taxon>
        <taxon>Alphaproteobacteria</taxon>
        <taxon>Rhodospirillales</taxon>
        <taxon>Thalassobaculaceae</taxon>
        <taxon>Thalassobaculum</taxon>
    </lineage>
</organism>
<dbReference type="PANTHER" id="PTHR11961">
    <property type="entry name" value="CYTOCHROME C"/>
    <property type="match status" value="1"/>
</dbReference>
<evidence type="ECO:0000256" key="1">
    <source>
        <dbReference type="ARBA" id="ARBA00022448"/>
    </source>
</evidence>
<dbReference type="InterPro" id="IPR036909">
    <property type="entry name" value="Cyt_c-like_dom_sf"/>
</dbReference>
<keyword evidence="5 6" id="KW-0408">Iron</keyword>
<keyword evidence="9" id="KW-1185">Reference proteome</keyword>
<comment type="caution">
    <text evidence="8">The sequence shown here is derived from an EMBL/GenBank/DDBJ whole genome shotgun (WGS) entry which is preliminary data.</text>
</comment>
<dbReference type="EMBL" id="FNBW01000012">
    <property type="protein sequence ID" value="SDG21172.1"/>
    <property type="molecule type" value="Genomic_DNA"/>
</dbReference>
<dbReference type="Proteomes" id="UP000198615">
    <property type="component" value="Unassembled WGS sequence"/>
</dbReference>
<evidence type="ECO:0000256" key="4">
    <source>
        <dbReference type="ARBA" id="ARBA00022982"/>
    </source>
</evidence>
<keyword evidence="2 6" id="KW-0349">Heme</keyword>
<evidence type="ECO:0000256" key="6">
    <source>
        <dbReference type="PROSITE-ProRule" id="PRU00433"/>
    </source>
</evidence>